<proteinExistence type="predicted"/>
<sequence>MVESRALARWKALGHPVLTGQPPVLQNIGTEAIETLGELMLYDSTISPRKNQACASCHMPYAGFSGPIPSVNLTMIAFPGAVHFRAGKRTPQRHPYSPFFPVLQYNQEQGLFFGGNFWDSRATGYKLRIPDAEQAQGPPVDTQEMGFPDTACIAFRLSQAAYRPLFEEVWGEGSFDIKFPRETARICATPGGAAVFGGNTTPLPLSAGDRTRANIVYDRWAQSIDSFEQSVQVSPFSSKFDAFLAAKYTLTSDEMSGFKLFNGKGNCNSCHLDGRGTSLKSDQADTSAVAMVNPLFTCFGSANEGVPLNPGNAFYYQTKPDSYGFIANPYGFGYRDLGLGSFLRSAFGSGPNPNLKWKQYAPTVDGQMQVSSVRDVASTPPQCPTSEAPGPYFQKAFFHNGYFKSLKQVVHFYNTRDKYAYPVTSGHCPKGTTEKVDCWPLPEVRNNIDMTSGNLGLTDEEENQLVAFLQTLSDGFTRPYLNSDIYTGACMKGGSAATQGNEHLIATPPLPPCASAICSVAPAPSPSIP</sequence>
<dbReference type="InterPro" id="IPR036909">
    <property type="entry name" value="Cyt_c-like_dom_sf"/>
</dbReference>
<dbReference type="InterPro" id="IPR051395">
    <property type="entry name" value="Cytochrome_c_Peroxidase/MauG"/>
</dbReference>
<dbReference type="KEGG" id="tpsc:RBB77_14315"/>
<dbReference type="PANTHER" id="PTHR30600">
    <property type="entry name" value="CYTOCHROME C PEROXIDASE-RELATED"/>
    <property type="match status" value="1"/>
</dbReference>
<dbReference type="GO" id="GO:0046872">
    <property type="term" value="F:metal ion binding"/>
    <property type="evidence" value="ECO:0007669"/>
    <property type="project" value="UniProtKB-KW"/>
</dbReference>
<keyword evidence="4" id="KW-0732">Signal</keyword>
<feature type="domain" description="Cytochrome c" evidence="8">
    <location>
        <begin position="252"/>
        <end position="473"/>
    </location>
</feature>
<dbReference type="PANTHER" id="PTHR30600:SF10">
    <property type="entry name" value="BLL6722 PROTEIN"/>
    <property type="match status" value="1"/>
</dbReference>
<accession>A0AAU7ZL12</accession>
<dbReference type="Pfam" id="PF03150">
    <property type="entry name" value="CCP_MauG"/>
    <property type="match status" value="1"/>
</dbReference>
<evidence type="ECO:0000256" key="3">
    <source>
        <dbReference type="ARBA" id="ARBA00022723"/>
    </source>
</evidence>
<evidence type="ECO:0000256" key="5">
    <source>
        <dbReference type="ARBA" id="ARBA00023002"/>
    </source>
</evidence>
<dbReference type="GO" id="GO:0030313">
    <property type="term" value="C:cell envelope"/>
    <property type="evidence" value="ECO:0007669"/>
    <property type="project" value="UniProtKB-SubCell"/>
</dbReference>
<evidence type="ECO:0000313" key="9">
    <source>
        <dbReference type="EMBL" id="XCB31623.1"/>
    </source>
</evidence>
<dbReference type="SUPFAM" id="SSF46626">
    <property type="entry name" value="Cytochrome c"/>
    <property type="match status" value="2"/>
</dbReference>
<keyword evidence="5" id="KW-0560">Oxidoreductase</keyword>
<reference evidence="9" key="2">
    <citation type="journal article" date="2024" name="Environ. Microbiol.">
        <title>Genome analysis and description of Tunturibacter gen. nov. expands the diversity of Terriglobia in tundra soils.</title>
        <authorList>
            <person name="Messyasz A."/>
            <person name="Mannisto M.K."/>
            <person name="Kerkhof L.J."/>
            <person name="Haggblom M.M."/>
        </authorList>
    </citation>
    <scope>NUCLEOTIDE SEQUENCE</scope>
    <source>
        <strain evidence="9">X5P6</strain>
    </source>
</reference>
<keyword evidence="2 7" id="KW-0349">Heme</keyword>
<evidence type="ECO:0000256" key="1">
    <source>
        <dbReference type="ARBA" id="ARBA00004196"/>
    </source>
</evidence>
<comment type="subcellular location">
    <subcellularLocation>
        <location evidence="1">Cell envelope</location>
    </subcellularLocation>
</comment>
<dbReference type="Gene3D" id="1.10.760.10">
    <property type="entry name" value="Cytochrome c-like domain"/>
    <property type="match status" value="2"/>
</dbReference>
<name>A0AAU7ZL12_9BACT</name>
<protein>
    <submittedName>
        <fullName evidence="9">Cytochrome c peroxidase</fullName>
    </submittedName>
</protein>
<keyword evidence="9" id="KW-0575">Peroxidase</keyword>
<keyword evidence="6 7" id="KW-0408">Iron</keyword>
<organism evidence="9">
    <name type="scientific">Tunturiibacter psychrotolerans</name>
    <dbReference type="NCBI Taxonomy" id="3069686"/>
    <lineage>
        <taxon>Bacteria</taxon>
        <taxon>Pseudomonadati</taxon>
        <taxon>Acidobacteriota</taxon>
        <taxon>Terriglobia</taxon>
        <taxon>Terriglobales</taxon>
        <taxon>Acidobacteriaceae</taxon>
        <taxon>Tunturiibacter</taxon>
    </lineage>
</organism>
<reference evidence="9" key="1">
    <citation type="submission" date="2023-08" db="EMBL/GenBank/DDBJ databases">
        <authorList>
            <person name="Messyasz A."/>
            <person name="Mannisto M.K."/>
            <person name="Kerkhof L.J."/>
            <person name="Haggblom M."/>
        </authorList>
    </citation>
    <scope>NUCLEOTIDE SEQUENCE</scope>
    <source>
        <strain evidence="9">X5P6</strain>
    </source>
</reference>
<evidence type="ECO:0000256" key="7">
    <source>
        <dbReference type="PROSITE-ProRule" id="PRU00433"/>
    </source>
</evidence>
<evidence type="ECO:0000256" key="2">
    <source>
        <dbReference type="ARBA" id="ARBA00022617"/>
    </source>
</evidence>
<evidence type="ECO:0000256" key="4">
    <source>
        <dbReference type="ARBA" id="ARBA00022729"/>
    </source>
</evidence>
<dbReference type="PROSITE" id="PS51007">
    <property type="entry name" value="CYTC"/>
    <property type="match status" value="1"/>
</dbReference>
<dbReference type="EMBL" id="CP132942">
    <property type="protein sequence ID" value="XCB31623.1"/>
    <property type="molecule type" value="Genomic_DNA"/>
</dbReference>
<dbReference type="InterPro" id="IPR004852">
    <property type="entry name" value="Di-haem_cyt_c_peroxidsae"/>
</dbReference>
<keyword evidence="3 7" id="KW-0479">Metal-binding</keyword>
<gene>
    <name evidence="9" type="ORF">RBB77_14315</name>
</gene>
<dbReference type="RefSeq" id="WP_353062469.1">
    <property type="nucleotide sequence ID" value="NZ_CP132942.1"/>
</dbReference>
<dbReference type="GO" id="GO:0004130">
    <property type="term" value="F:cytochrome-c peroxidase activity"/>
    <property type="evidence" value="ECO:0007669"/>
    <property type="project" value="TreeGrafter"/>
</dbReference>
<dbReference type="GO" id="GO:0020037">
    <property type="term" value="F:heme binding"/>
    <property type="evidence" value="ECO:0007669"/>
    <property type="project" value="InterPro"/>
</dbReference>
<evidence type="ECO:0000259" key="8">
    <source>
        <dbReference type="PROSITE" id="PS51007"/>
    </source>
</evidence>
<evidence type="ECO:0000256" key="6">
    <source>
        <dbReference type="ARBA" id="ARBA00023004"/>
    </source>
</evidence>
<dbReference type="GO" id="GO:0009055">
    <property type="term" value="F:electron transfer activity"/>
    <property type="evidence" value="ECO:0007669"/>
    <property type="project" value="InterPro"/>
</dbReference>
<dbReference type="AlphaFoldDB" id="A0AAU7ZL12"/>
<dbReference type="InterPro" id="IPR009056">
    <property type="entry name" value="Cyt_c-like_dom"/>
</dbReference>